<keyword evidence="2" id="KW-0009">Actin-binding</keyword>
<dbReference type="InterPro" id="IPR048278">
    <property type="entry name" value="PFN"/>
</dbReference>
<dbReference type="SMART" id="SM00392">
    <property type="entry name" value="PROF"/>
    <property type="match status" value="1"/>
</dbReference>
<comment type="similarity">
    <text evidence="1 2">Belongs to the profilin family.</text>
</comment>
<accession>A0A914YIQ2</accession>
<organism evidence="3 4">
    <name type="scientific">Panagrolaimus superbus</name>
    <dbReference type="NCBI Taxonomy" id="310955"/>
    <lineage>
        <taxon>Eukaryota</taxon>
        <taxon>Metazoa</taxon>
        <taxon>Ecdysozoa</taxon>
        <taxon>Nematoda</taxon>
        <taxon>Chromadorea</taxon>
        <taxon>Rhabditida</taxon>
        <taxon>Tylenchina</taxon>
        <taxon>Panagrolaimomorpha</taxon>
        <taxon>Panagrolaimoidea</taxon>
        <taxon>Panagrolaimidae</taxon>
        <taxon>Panagrolaimus</taxon>
    </lineage>
</organism>
<name>A0A914YIQ2_9BILA</name>
<dbReference type="Gene3D" id="3.30.450.30">
    <property type="entry name" value="Dynein light chain 2a, cytoplasmic"/>
    <property type="match status" value="1"/>
</dbReference>
<keyword evidence="3" id="KW-1185">Reference proteome</keyword>
<evidence type="ECO:0000256" key="2">
    <source>
        <dbReference type="RuleBase" id="RU003909"/>
    </source>
</evidence>
<sequence length="131" mass="14828">MQPWQNFVDWTSYLSSRLHAKRNEIRRAAIVGTDGCVWARSEGANEFRPTESEMKSFVRHFTNLINVPANGADLEGVHYALTVNSGVIRGIGEEVDFFAMTNHSVIFIIFCNQSTYQDAMDTLAAFDNDFQ</sequence>
<evidence type="ECO:0000256" key="1">
    <source>
        <dbReference type="ARBA" id="ARBA00010058"/>
    </source>
</evidence>
<dbReference type="AlphaFoldDB" id="A0A914YIQ2"/>
<reference evidence="4" key="1">
    <citation type="submission" date="2022-11" db="UniProtKB">
        <authorList>
            <consortium name="WormBaseParasite"/>
        </authorList>
    </citation>
    <scope>IDENTIFICATION</scope>
</reference>
<protein>
    <recommendedName>
        <fullName evidence="2">Profilin</fullName>
    </recommendedName>
</protein>
<dbReference type="WBParaSite" id="PSU_v2.g1939.t1">
    <property type="protein sequence ID" value="PSU_v2.g1939.t1"/>
    <property type="gene ID" value="PSU_v2.g1939"/>
</dbReference>
<evidence type="ECO:0000313" key="3">
    <source>
        <dbReference type="Proteomes" id="UP000887577"/>
    </source>
</evidence>
<dbReference type="InterPro" id="IPR005455">
    <property type="entry name" value="PFN_euk"/>
</dbReference>
<dbReference type="GO" id="GO:0003779">
    <property type="term" value="F:actin binding"/>
    <property type="evidence" value="ECO:0007669"/>
    <property type="project" value="UniProtKB-KW"/>
</dbReference>
<evidence type="ECO:0000313" key="4">
    <source>
        <dbReference type="WBParaSite" id="PSU_v2.g1939.t1"/>
    </source>
</evidence>
<dbReference type="SUPFAM" id="SSF55770">
    <property type="entry name" value="Profilin (actin-binding protein)"/>
    <property type="match status" value="1"/>
</dbReference>
<dbReference type="Proteomes" id="UP000887577">
    <property type="component" value="Unplaced"/>
</dbReference>
<proteinExistence type="inferred from homology"/>
<dbReference type="InterPro" id="IPR036140">
    <property type="entry name" value="PFN_sf"/>
</dbReference>
<dbReference type="Pfam" id="PF00235">
    <property type="entry name" value="Profilin"/>
    <property type="match status" value="1"/>
</dbReference>